<evidence type="ECO:0000313" key="2">
    <source>
        <dbReference type="EMBL" id="PEN08675.1"/>
    </source>
</evidence>
<dbReference type="RefSeq" id="WP_098061071.1">
    <property type="nucleotide sequence ID" value="NZ_PDEP01000002.1"/>
</dbReference>
<name>A0A2H3NP81_9BACT</name>
<dbReference type="InterPro" id="IPR018914">
    <property type="entry name" value="DUF2480"/>
</dbReference>
<sequence>MDDLTGDLTNRVAQSDITVFNLADLWDDAPVAELDIEPFLVQGLMLKEEPFRKAVKDYDFSQHEGEHVAVYCSTDAIVPTWGYMLLASKLEGVARSVAFGRKDDLIRDYYVRALEAKDWSPYADKPVVIKGCGGDTVPDVAYLIATQKLQGVARKLMYGEPCSSVPLWRRPQKKKEPTGPAKAVSANLPTPGK</sequence>
<feature type="region of interest" description="Disordered" evidence="1">
    <location>
        <begin position="166"/>
        <end position="193"/>
    </location>
</feature>
<dbReference type="OrthoDB" id="9803040at2"/>
<gene>
    <name evidence="2" type="ORF">CRI93_02640</name>
</gene>
<comment type="caution">
    <text evidence="2">The sequence shown here is derived from an EMBL/GenBank/DDBJ whole genome shotgun (WGS) entry which is preliminary data.</text>
</comment>
<keyword evidence="3" id="KW-1185">Reference proteome</keyword>
<dbReference type="EMBL" id="PDEP01000002">
    <property type="protein sequence ID" value="PEN08675.1"/>
    <property type="molecule type" value="Genomic_DNA"/>
</dbReference>
<proteinExistence type="predicted"/>
<protein>
    <recommendedName>
        <fullName evidence="4">DUF2480 domain-containing protein</fullName>
    </recommendedName>
</protein>
<reference evidence="2 3" key="1">
    <citation type="submission" date="2017-10" db="EMBL/GenBank/DDBJ databases">
        <title>Draft genome of Longimonas halophila.</title>
        <authorList>
            <person name="Goh K.M."/>
            <person name="Shamsir M.S."/>
            <person name="Lim S.W."/>
        </authorList>
    </citation>
    <scope>NUCLEOTIDE SEQUENCE [LARGE SCALE GENOMIC DNA]</scope>
    <source>
        <strain evidence="2 3">KCTC 42399</strain>
    </source>
</reference>
<dbReference type="AlphaFoldDB" id="A0A2H3NP81"/>
<evidence type="ECO:0000313" key="3">
    <source>
        <dbReference type="Proteomes" id="UP000221024"/>
    </source>
</evidence>
<evidence type="ECO:0000256" key="1">
    <source>
        <dbReference type="SAM" id="MobiDB-lite"/>
    </source>
</evidence>
<dbReference type="Proteomes" id="UP000221024">
    <property type="component" value="Unassembled WGS sequence"/>
</dbReference>
<organism evidence="2 3">
    <name type="scientific">Longimonas halophila</name>
    <dbReference type="NCBI Taxonomy" id="1469170"/>
    <lineage>
        <taxon>Bacteria</taxon>
        <taxon>Pseudomonadati</taxon>
        <taxon>Rhodothermota</taxon>
        <taxon>Rhodothermia</taxon>
        <taxon>Rhodothermales</taxon>
        <taxon>Salisaetaceae</taxon>
        <taxon>Longimonas</taxon>
    </lineage>
</organism>
<evidence type="ECO:0008006" key="4">
    <source>
        <dbReference type="Google" id="ProtNLM"/>
    </source>
</evidence>
<dbReference type="Pfam" id="PF10652">
    <property type="entry name" value="DUF2480"/>
    <property type="match status" value="1"/>
</dbReference>
<accession>A0A2H3NP81</accession>